<sequence>MYFSQSLLFVSLAAMLSQGWCGYDDHYDHHEPAHYSFGYSVNDHHTGDIHSQHESRHGDSVHGSYSLVEPDGHVRTVKYEADHKHGFNAHVSRKEYHHGYHAPAPAPVHHHHEGHHGTAYFHLH</sequence>
<dbReference type="InterPro" id="IPR000618">
    <property type="entry name" value="Insect_cuticle"/>
</dbReference>
<keyword evidence="5" id="KW-1185">Reference proteome</keyword>
<dbReference type="InterPro" id="IPR051217">
    <property type="entry name" value="Insect_Cuticle_Struc_Prot"/>
</dbReference>
<dbReference type="KEGG" id="btab:109040105"/>
<evidence type="ECO:0000313" key="5">
    <source>
        <dbReference type="Proteomes" id="UP001152759"/>
    </source>
</evidence>
<keyword evidence="1 2" id="KW-0193">Cuticle</keyword>
<gene>
    <name evidence="4" type="ORF">BEMITA_LOCUS4230</name>
</gene>
<evidence type="ECO:0000256" key="1">
    <source>
        <dbReference type="ARBA" id="ARBA00022460"/>
    </source>
</evidence>
<dbReference type="OrthoDB" id="6427684at2759"/>
<dbReference type="PANTHER" id="PTHR12236:SF46">
    <property type="entry name" value="CUTICULAR PROTEIN 30B-RELATED"/>
    <property type="match status" value="1"/>
</dbReference>
<dbReference type="Pfam" id="PF00379">
    <property type="entry name" value="Chitin_bind_4"/>
    <property type="match status" value="1"/>
</dbReference>
<dbReference type="Proteomes" id="UP001152759">
    <property type="component" value="Chromosome 2"/>
</dbReference>
<dbReference type="PANTHER" id="PTHR12236">
    <property type="entry name" value="STRUCTURAL CONTITUENT OF CUTICLE"/>
    <property type="match status" value="1"/>
</dbReference>
<reference evidence="4" key="1">
    <citation type="submission" date="2021-12" db="EMBL/GenBank/DDBJ databases">
        <authorList>
            <person name="King R."/>
        </authorList>
    </citation>
    <scope>NUCLEOTIDE SEQUENCE</scope>
</reference>
<dbReference type="GO" id="GO:0031012">
    <property type="term" value="C:extracellular matrix"/>
    <property type="evidence" value="ECO:0007669"/>
    <property type="project" value="TreeGrafter"/>
</dbReference>
<dbReference type="PROSITE" id="PS51155">
    <property type="entry name" value="CHIT_BIND_RR_2"/>
    <property type="match status" value="1"/>
</dbReference>
<organism evidence="4 5">
    <name type="scientific">Bemisia tabaci</name>
    <name type="common">Sweetpotato whitefly</name>
    <name type="synonym">Aleurodes tabaci</name>
    <dbReference type="NCBI Taxonomy" id="7038"/>
    <lineage>
        <taxon>Eukaryota</taxon>
        <taxon>Metazoa</taxon>
        <taxon>Ecdysozoa</taxon>
        <taxon>Arthropoda</taxon>
        <taxon>Hexapoda</taxon>
        <taxon>Insecta</taxon>
        <taxon>Pterygota</taxon>
        <taxon>Neoptera</taxon>
        <taxon>Paraneoptera</taxon>
        <taxon>Hemiptera</taxon>
        <taxon>Sternorrhyncha</taxon>
        <taxon>Aleyrodoidea</taxon>
        <taxon>Aleyrodidae</taxon>
        <taxon>Aleyrodinae</taxon>
        <taxon>Bemisia</taxon>
    </lineage>
</organism>
<feature type="signal peptide" evidence="3">
    <location>
        <begin position="1"/>
        <end position="21"/>
    </location>
</feature>
<dbReference type="EMBL" id="OU963863">
    <property type="protein sequence ID" value="CAH0384947.1"/>
    <property type="molecule type" value="Genomic_DNA"/>
</dbReference>
<proteinExistence type="predicted"/>
<dbReference type="AlphaFoldDB" id="A0A9P0F1H5"/>
<name>A0A9P0F1H5_BEMTA</name>
<accession>A0A9P0F1H5</accession>
<dbReference type="GO" id="GO:0042302">
    <property type="term" value="F:structural constituent of cuticle"/>
    <property type="evidence" value="ECO:0007669"/>
    <property type="project" value="UniProtKB-UniRule"/>
</dbReference>
<dbReference type="GO" id="GO:0005615">
    <property type="term" value="C:extracellular space"/>
    <property type="evidence" value="ECO:0007669"/>
    <property type="project" value="TreeGrafter"/>
</dbReference>
<dbReference type="InterPro" id="IPR031311">
    <property type="entry name" value="CHIT_BIND_RR_consensus"/>
</dbReference>
<evidence type="ECO:0000256" key="2">
    <source>
        <dbReference type="PROSITE-ProRule" id="PRU00497"/>
    </source>
</evidence>
<evidence type="ECO:0000313" key="4">
    <source>
        <dbReference type="EMBL" id="CAH0384947.1"/>
    </source>
</evidence>
<keyword evidence="3" id="KW-0732">Signal</keyword>
<feature type="chain" id="PRO_5040360841" evidence="3">
    <location>
        <begin position="22"/>
        <end position="124"/>
    </location>
</feature>
<dbReference type="PRINTS" id="PR00947">
    <property type="entry name" value="CUTICLE"/>
</dbReference>
<protein>
    <submittedName>
        <fullName evidence="4">Uncharacterized protein</fullName>
    </submittedName>
</protein>
<dbReference type="PROSITE" id="PS00233">
    <property type="entry name" value="CHIT_BIND_RR_1"/>
    <property type="match status" value="1"/>
</dbReference>
<evidence type="ECO:0000256" key="3">
    <source>
        <dbReference type="SAM" id="SignalP"/>
    </source>
</evidence>